<dbReference type="InterPro" id="IPR000719">
    <property type="entry name" value="Prot_kinase_dom"/>
</dbReference>
<keyword evidence="3" id="KW-1185">Reference proteome</keyword>
<reference evidence="2" key="1">
    <citation type="submission" date="2021-12" db="EMBL/GenBank/DDBJ databases">
        <title>Alicyclobacillaceae gen. nov., sp. nov., isolated from chalcocite enrichment system.</title>
        <authorList>
            <person name="Jiang Z."/>
        </authorList>
    </citation>
    <scope>NUCLEOTIDE SEQUENCE</scope>
    <source>
        <strain evidence="2">MYW30-H2</strain>
    </source>
</reference>
<dbReference type="SUPFAM" id="SSF56112">
    <property type="entry name" value="Protein kinase-like (PK-like)"/>
    <property type="match status" value="1"/>
</dbReference>
<feature type="domain" description="Protein kinase" evidence="1">
    <location>
        <begin position="28"/>
        <end position="338"/>
    </location>
</feature>
<dbReference type="Proteomes" id="UP000830167">
    <property type="component" value="Chromosome"/>
</dbReference>
<evidence type="ECO:0000259" key="1">
    <source>
        <dbReference type="PROSITE" id="PS50011"/>
    </source>
</evidence>
<dbReference type="PANTHER" id="PTHR39179">
    <property type="entry name" value="SPORE COAT PROTEIN I"/>
    <property type="match status" value="1"/>
</dbReference>
<organism evidence="2 3">
    <name type="scientific">Fodinisporobacter ferrooxydans</name>
    <dbReference type="NCBI Taxonomy" id="2901836"/>
    <lineage>
        <taxon>Bacteria</taxon>
        <taxon>Bacillati</taxon>
        <taxon>Bacillota</taxon>
        <taxon>Bacilli</taxon>
        <taxon>Bacillales</taxon>
        <taxon>Alicyclobacillaceae</taxon>
        <taxon>Fodinisporobacter</taxon>
    </lineage>
</organism>
<dbReference type="InterPro" id="IPR002575">
    <property type="entry name" value="Aminoglycoside_PTrfase"/>
</dbReference>
<dbReference type="InterPro" id="IPR011009">
    <property type="entry name" value="Kinase-like_dom_sf"/>
</dbReference>
<name>A0ABY4CQE9_9BACL</name>
<gene>
    <name evidence="2" type="ORF">LSG31_11480</name>
</gene>
<proteinExistence type="predicted"/>
<dbReference type="InterPro" id="IPR047175">
    <property type="entry name" value="CotS-like"/>
</dbReference>
<accession>A0ABY4CQE9</accession>
<protein>
    <submittedName>
        <fullName evidence="2">Phosphotransferase</fullName>
    </submittedName>
</protein>
<dbReference type="RefSeq" id="WP_347439395.1">
    <property type="nucleotide sequence ID" value="NZ_CP089291.1"/>
</dbReference>
<sequence length="338" mass="39616">MFSPYAAKKLYWLPDIENAYGLKIEAIVEMRSVNGIRADGRNYIVKNLGSSVAVKRLHALARALEQIYRQGGPVCPILRTNHGRFYTRSQENVYILQPWIKGRHVDFTKQNELKAALQAIGRFHSKPVVLANEYARELEIPSLYEKYAIRLQRCQRTLHNHSQLWSQVLDSALWEAMQERAKDSIQSMKEKLIDHRAALLSKSFCHRDLAPHNLMYRSTQKITLIDFDLAGFDVSMHDVYQVMNHTMYLHGWHARDILTILDTYDACAGMSSQDRKLLYDLMTFPSLLIREIQDLHKSWKAGRIKDPEKIKMRIRWVQEIEYAKLQWIEKNRNELFSV</sequence>
<evidence type="ECO:0000313" key="3">
    <source>
        <dbReference type="Proteomes" id="UP000830167"/>
    </source>
</evidence>
<dbReference type="PROSITE" id="PS50011">
    <property type="entry name" value="PROTEIN_KINASE_DOM"/>
    <property type="match status" value="1"/>
</dbReference>
<dbReference type="Pfam" id="PF01636">
    <property type="entry name" value="APH"/>
    <property type="match status" value="1"/>
</dbReference>
<dbReference type="PANTHER" id="PTHR39179:SF3">
    <property type="entry name" value="COTS-RELATED PROTEIN"/>
    <property type="match status" value="1"/>
</dbReference>
<dbReference type="Gene3D" id="3.30.200.20">
    <property type="entry name" value="Phosphorylase Kinase, domain 1"/>
    <property type="match status" value="1"/>
</dbReference>
<evidence type="ECO:0000313" key="2">
    <source>
        <dbReference type="EMBL" id="UOF92725.1"/>
    </source>
</evidence>
<dbReference type="EMBL" id="CP089291">
    <property type="protein sequence ID" value="UOF92725.1"/>
    <property type="molecule type" value="Genomic_DNA"/>
</dbReference>
<dbReference type="Gene3D" id="3.90.1200.10">
    <property type="match status" value="1"/>
</dbReference>